<evidence type="ECO:0000256" key="5">
    <source>
        <dbReference type="ARBA" id="ARBA00023065"/>
    </source>
</evidence>
<comment type="subcellular location">
    <subcellularLocation>
        <location evidence="1">Membrane</location>
        <topology evidence="1">Multi-pass membrane protein</topology>
    </subcellularLocation>
</comment>
<keyword evidence="4" id="KW-1133">Transmembrane helix</keyword>
<dbReference type="Proteomes" id="UP001171945">
    <property type="component" value="Unassembled WGS sequence"/>
</dbReference>
<protein>
    <submittedName>
        <fullName evidence="10">Cyclic nucleotide-binding domain-containing protein</fullName>
    </submittedName>
</protein>
<dbReference type="SMART" id="SM00100">
    <property type="entry name" value="cNMP"/>
    <property type="match status" value="1"/>
</dbReference>
<comment type="caution">
    <text evidence="10">The sequence shown here is derived from an EMBL/GenBank/DDBJ whole genome shotgun (WGS) entry which is preliminary data.</text>
</comment>
<dbReference type="PROSITE" id="PS50042">
    <property type="entry name" value="CNMP_BINDING_3"/>
    <property type="match status" value="1"/>
</dbReference>
<accession>A0ABT7VQN5</accession>
<keyword evidence="8" id="KW-0407">Ion channel</keyword>
<proteinExistence type="predicted"/>
<sequence length="145" mass="16429">MIPLEKIIVLNKVSLFSTLKTEDIHKISTIACEEVYGNGHILFNEGDIGNRLFIIVEGEVMILNKNKDGTEKHLATLKENEFLGELSLFDAETRTATARCHGLCTFLVIERNDMEQLAHEYPAIAFGFIKMLISRMRSMVLNNKT</sequence>
<evidence type="ECO:0000259" key="9">
    <source>
        <dbReference type="PROSITE" id="PS50042"/>
    </source>
</evidence>
<evidence type="ECO:0000256" key="7">
    <source>
        <dbReference type="ARBA" id="ARBA00023286"/>
    </source>
</evidence>
<evidence type="ECO:0000256" key="3">
    <source>
        <dbReference type="ARBA" id="ARBA00022692"/>
    </source>
</evidence>
<dbReference type="InterPro" id="IPR014710">
    <property type="entry name" value="RmlC-like_jellyroll"/>
</dbReference>
<dbReference type="PANTHER" id="PTHR45638">
    <property type="entry name" value="CYCLIC NUCLEOTIDE-GATED CATION CHANNEL SUBUNIT A"/>
    <property type="match status" value="1"/>
</dbReference>
<reference evidence="10" key="1">
    <citation type="submission" date="2023-06" db="EMBL/GenBank/DDBJ databases">
        <title>Uncultivated large filamentous bacteria from sulfidic sediments reveal new species and different genomic features in energy metabolism and defense.</title>
        <authorList>
            <person name="Fonseca A."/>
        </authorList>
    </citation>
    <scope>NUCLEOTIDE SEQUENCE</scope>
    <source>
        <strain evidence="10">HSG4</strain>
    </source>
</reference>
<dbReference type="InterPro" id="IPR050866">
    <property type="entry name" value="CNG_cation_channel"/>
</dbReference>
<evidence type="ECO:0000313" key="10">
    <source>
        <dbReference type="EMBL" id="MDM8561981.1"/>
    </source>
</evidence>
<keyword evidence="11" id="KW-1185">Reference proteome</keyword>
<dbReference type="InterPro" id="IPR018490">
    <property type="entry name" value="cNMP-bd_dom_sf"/>
</dbReference>
<keyword evidence="3" id="KW-0812">Transmembrane</keyword>
<evidence type="ECO:0000256" key="2">
    <source>
        <dbReference type="ARBA" id="ARBA00022448"/>
    </source>
</evidence>
<evidence type="ECO:0000256" key="1">
    <source>
        <dbReference type="ARBA" id="ARBA00004141"/>
    </source>
</evidence>
<evidence type="ECO:0000256" key="6">
    <source>
        <dbReference type="ARBA" id="ARBA00023136"/>
    </source>
</evidence>
<dbReference type="InterPro" id="IPR018488">
    <property type="entry name" value="cNMP-bd_CS"/>
</dbReference>
<evidence type="ECO:0000313" key="11">
    <source>
        <dbReference type="Proteomes" id="UP001171945"/>
    </source>
</evidence>
<dbReference type="CDD" id="cd00038">
    <property type="entry name" value="CAP_ED"/>
    <property type="match status" value="1"/>
</dbReference>
<dbReference type="PROSITE" id="PS00889">
    <property type="entry name" value="CNMP_BINDING_2"/>
    <property type="match status" value="1"/>
</dbReference>
<dbReference type="InterPro" id="IPR000595">
    <property type="entry name" value="cNMP-bd_dom"/>
</dbReference>
<evidence type="ECO:0000256" key="8">
    <source>
        <dbReference type="ARBA" id="ARBA00023303"/>
    </source>
</evidence>
<evidence type="ECO:0000256" key="4">
    <source>
        <dbReference type="ARBA" id="ARBA00022989"/>
    </source>
</evidence>
<dbReference type="Gene3D" id="2.60.120.10">
    <property type="entry name" value="Jelly Rolls"/>
    <property type="match status" value="1"/>
</dbReference>
<dbReference type="Pfam" id="PF00027">
    <property type="entry name" value="cNMP_binding"/>
    <property type="match status" value="1"/>
</dbReference>
<feature type="domain" description="Cyclic nucleotide-binding" evidence="9">
    <location>
        <begin position="15"/>
        <end position="117"/>
    </location>
</feature>
<keyword evidence="7" id="KW-1071">Ligand-gated ion channel</keyword>
<keyword evidence="5" id="KW-0406">Ion transport</keyword>
<keyword evidence="2" id="KW-0813">Transport</keyword>
<dbReference type="EMBL" id="JAUCGM010000032">
    <property type="protein sequence ID" value="MDM8561981.1"/>
    <property type="molecule type" value="Genomic_DNA"/>
</dbReference>
<dbReference type="SUPFAM" id="SSF51206">
    <property type="entry name" value="cAMP-binding domain-like"/>
    <property type="match status" value="1"/>
</dbReference>
<organism evidence="10 11">
    <name type="scientific">Candidatus Marithioploca araucensis</name>
    <dbReference type="NCBI Taxonomy" id="70273"/>
    <lineage>
        <taxon>Bacteria</taxon>
        <taxon>Pseudomonadati</taxon>
        <taxon>Pseudomonadota</taxon>
        <taxon>Gammaproteobacteria</taxon>
        <taxon>Thiotrichales</taxon>
        <taxon>Thiotrichaceae</taxon>
        <taxon>Candidatus Marithioploca</taxon>
    </lineage>
</organism>
<gene>
    <name evidence="10" type="ORF">QUF54_01345</name>
</gene>
<name>A0ABT7VQN5_9GAMM</name>
<dbReference type="PANTHER" id="PTHR45638:SF11">
    <property type="entry name" value="CYCLIC NUCLEOTIDE-GATED CATION CHANNEL SUBUNIT A"/>
    <property type="match status" value="1"/>
</dbReference>
<keyword evidence="6" id="KW-0472">Membrane</keyword>